<keyword evidence="4 5" id="KW-0472">Membrane</keyword>
<comment type="subcellular location">
    <subcellularLocation>
        <location evidence="1">Membrane</location>
        <topology evidence="1">Single-pass membrane protein</topology>
    </subcellularLocation>
</comment>
<feature type="signal peptide" evidence="6">
    <location>
        <begin position="1"/>
        <end position="25"/>
    </location>
</feature>
<dbReference type="GO" id="GO:0071944">
    <property type="term" value="C:cell periphery"/>
    <property type="evidence" value="ECO:0007669"/>
    <property type="project" value="UniProtKB-ARBA"/>
</dbReference>
<dbReference type="EMBL" id="JAUEPP010000008">
    <property type="protein sequence ID" value="KAK3337943.1"/>
    <property type="molecule type" value="Genomic_DNA"/>
</dbReference>
<dbReference type="RefSeq" id="XP_062677394.1">
    <property type="nucleotide sequence ID" value="XM_062825773.1"/>
</dbReference>
<evidence type="ECO:0000256" key="3">
    <source>
        <dbReference type="ARBA" id="ARBA00022989"/>
    </source>
</evidence>
<feature type="domain" description="WSC" evidence="7">
    <location>
        <begin position="29"/>
        <end position="119"/>
    </location>
</feature>
<dbReference type="AlphaFoldDB" id="A0AAE0J6T1"/>
<dbReference type="InterPro" id="IPR051694">
    <property type="entry name" value="Immunoregulatory_rcpt-like"/>
</dbReference>
<feature type="transmembrane region" description="Helical" evidence="5">
    <location>
        <begin position="282"/>
        <end position="309"/>
    </location>
</feature>
<evidence type="ECO:0000256" key="5">
    <source>
        <dbReference type="SAM" id="Phobius"/>
    </source>
</evidence>
<evidence type="ECO:0000256" key="1">
    <source>
        <dbReference type="ARBA" id="ARBA00004167"/>
    </source>
</evidence>
<dbReference type="InterPro" id="IPR002889">
    <property type="entry name" value="WSC_carb-bd"/>
</dbReference>
<dbReference type="PROSITE" id="PS51212">
    <property type="entry name" value="WSC"/>
    <property type="match status" value="1"/>
</dbReference>
<name>A0AAE0J6T1_9PEZI</name>
<reference evidence="8" key="1">
    <citation type="journal article" date="2023" name="Mol. Phylogenet. Evol.">
        <title>Genome-scale phylogeny and comparative genomics of the fungal order Sordariales.</title>
        <authorList>
            <person name="Hensen N."/>
            <person name="Bonometti L."/>
            <person name="Westerberg I."/>
            <person name="Brannstrom I.O."/>
            <person name="Guillou S."/>
            <person name="Cros-Aarteil S."/>
            <person name="Calhoun S."/>
            <person name="Haridas S."/>
            <person name="Kuo A."/>
            <person name="Mondo S."/>
            <person name="Pangilinan J."/>
            <person name="Riley R."/>
            <person name="LaButti K."/>
            <person name="Andreopoulos B."/>
            <person name="Lipzen A."/>
            <person name="Chen C."/>
            <person name="Yan M."/>
            <person name="Daum C."/>
            <person name="Ng V."/>
            <person name="Clum A."/>
            <person name="Steindorff A."/>
            <person name="Ohm R.A."/>
            <person name="Martin F."/>
            <person name="Silar P."/>
            <person name="Natvig D.O."/>
            <person name="Lalanne C."/>
            <person name="Gautier V."/>
            <person name="Ament-Velasquez S.L."/>
            <person name="Kruys A."/>
            <person name="Hutchinson M.I."/>
            <person name="Powell A.J."/>
            <person name="Barry K."/>
            <person name="Miller A.N."/>
            <person name="Grigoriev I.V."/>
            <person name="Debuchy R."/>
            <person name="Gladieux P."/>
            <person name="Hiltunen Thoren M."/>
            <person name="Johannesson H."/>
        </authorList>
    </citation>
    <scope>NUCLEOTIDE SEQUENCE</scope>
    <source>
        <strain evidence="8">CBS 560.94</strain>
    </source>
</reference>
<evidence type="ECO:0000256" key="4">
    <source>
        <dbReference type="ARBA" id="ARBA00023136"/>
    </source>
</evidence>
<dbReference type="GeneID" id="87862927"/>
<keyword evidence="6" id="KW-0732">Signal</keyword>
<proteinExistence type="predicted"/>
<dbReference type="PANTHER" id="PTHR15549">
    <property type="entry name" value="PAIRED IMMUNOGLOBULIN-LIKE TYPE 2 RECEPTOR"/>
    <property type="match status" value="1"/>
</dbReference>
<keyword evidence="9" id="KW-1185">Reference proteome</keyword>
<gene>
    <name evidence="8" type="ORF">B0H65DRAFT_445875</name>
</gene>
<sequence>MARQRAARLWACLALVASLCGNALAVGPSHDVAYCATVNTADMDSKDSDFQSMGLCYQTCAGAQEEYAFAVVWGKSCWCSNTQPNTANTVSTNQCENPCPGYPSDWCGGDSLYGYLKITGVKPSSTAAPASISTTTQQTTKTTTSATKPTTTAVVIIKTETEQTTAIKTVQSTVRETVTVIPSVKSSVASSTGVSSSTTLVTSVWFFAPSFIRSRQTMHSTVASWVHTTQTTNGPVTTDPTQPTTQTVTVGGTVRTVVVTPTPTATSGGQLAEPEPNGKKPLGIGAAVGIAIGVAAALGIIGVLLWIWYMRRRKQNEESGSSFSSPRGSSSGMKGATVTETRFAPDLVAWGDGPGSKRRSTLMPVDPRLNPYGNALFNGRNKSRESITSFQDNQDYSRRVVGQPRVLRAVNPDPINED</sequence>
<dbReference type="GO" id="GO:0016020">
    <property type="term" value="C:membrane"/>
    <property type="evidence" value="ECO:0007669"/>
    <property type="project" value="UniProtKB-SubCell"/>
</dbReference>
<dbReference type="Pfam" id="PF01822">
    <property type="entry name" value="WSC"/>
    <property type="match status" value="1"/>
</dbReference>
<evidence type="ECO:0000256" key="2">
    <source>
        <dbReference type="ARBA" id="ARBA00022692"/>
    </source>
</evidence>
<evidence type="ECO:0000256" key="6">
    <source>
        <dbReference type="SAM" id="SignalP"/>
    </source>
</evidence>
<keyword evidence="3 5" id="KW-1133">Transmembrane helix</keyword>
<accession>A0AAE0J6T1</accession>
<dbReference type="PANTHER" id="PTHR15549:SF31">
    <property type="entry name" value="WSC DOMAIN-CONTAINING PROTEIN"/>
    <property type="match status" value="1"/>
</dbReference>
<reference evidence="8" key="2">
    <citation type="submission" date="2023-06" db="EMBL/GenBank/DDBJ databases">
        <authorList>
            <consortium name="Lawrence Berkeley National Laboratory"/>
            <person name="Haridas S."/>
            <person name="Hensen N."/>
            <person name="Bonometti L."/>
            <person name="Westerberg I."/>
            <person name="Brannstrom I.O."/>
            <person name="Guillou S."/>
            <person name="Cros-Aarteil S."/>
            <person name="Calhoun S."/>
            <person name="Kuo A."/>
            <person name="Mondo S."/>
            <person name="Pangilinan J."/>
            <person name="Riley R."/>
            <person name="Labutti K."/>
            <person name="Andreopoulos B."/>
            <person name="Lipzen A."/>
            <person name="Chen C."/>
            <person name="Yanf M."/>
            <person name="Daum C."/>
            <person name="Ng V."/>
            <person name="Clum A."/>
            <person name="Steindorff A."/>
            <person name="Ohm R."/>
            <person name="Martin F."/>
            <person name="Silar P."/>
            <person name="Natvig D."/>
            <person name="Lalanne C."/>
            <person name="Gautier V."/>
            <person name="Ament-Velasquez S.L."/>
            <person name="Kruys A."/>
            <person name="Hutchinson M.I."/>
            <person name="Powell A.J."/>
            <person name="Barry K."/>
            <person name="Miller A.N."/>
            <person name="Grigoriev I.V."/>
            <person name="Debuchy R."/>
            <person name="Gladieux P."/>
            <person name="Thoren M.H."/>
            <person name="Johannesson H."/>
        </authorList>
    </citation>
    <scope>NUCLEOTIDE SEQUENCE</scope>
    <source>
        <strain evidence="8">CBS 560.94</strain>
    </source>
</reference>
<feature type="chain" id="PRO_5042251710" description="WSC domain-containing protein" evidence="6">
    <location>
        <begin position="26"/>
        <end position="418"/>
    </location>
</feature>
<protein>
    <recommendedName>
        <fullName evidence="7">WSC domain-containing protein</fullName>
    </recommendedName>
</protein>
<evidence type="ECO:0000313" key="9">
    <source>
        <dbReference type="Proteomes" id="UP001278500"/>
    </source>
</evidence>
<evidence type="ECO:0000259" key="7">
    <source>
        <dbReference type="PROSITE" id="PS51212"/>
    </source>
</evidence>
<evidence type="ECO:0000313" key="8">
    <source>
        <dbReference type="EMBL" id="KAK3337943.1"/>
    </source>
</evidence>
<dbReference type="Proteomes" id="UP001278500">
    <property type="component" value="Unassembled WGS sequence"/>
</dbReference>
<organism evidence="8 9">
    <name type="scientific">Neurospora tetraspora</name>
    <dbReference type="NCBI Taxonomy" id="94610"/>
    <lineage>
        <taxon>Eukaryota</taxon>
        <taxon>Fungi</taxon>
        <taxon>Dikarya</taxon>
        <taxon>Ascomycota</taxon>
        <taxon>Pezizomycotina</taxon>
        <taxon>Sordariomycetes</taxon>
        <taxon>Sordariomycetidae</taxon>
        <taxon>Sordariales</taxon>
        <taxon>Sordariaceae</taxon>
        <taxon>Neurospora</taxon>
    </lineage>
</organism>
<keyword evidence="2 5" id="KW-0812">Transmembrane</keyword>
<comment type="caution">
    <text evidence="8">The sequence shown here is derived from an EMBL/GenBank/DDBJ whole genome shotgun (WGS) entry which is preliminary data.</text>
</comment>